<dbReference type="InterPro" id="IPR011990">
    <property type="entry name" value="TPR-like_helical_dom_sf"/>
</dbReference>
<proteinExistence type="inferred from homology"/>
<protein>
    <recommendedName>
        <fullName evidence="7">Gamma-soluble NSF attachment protein</fullName>
    </recommendedName>
    <alternativeName>
        <fullName evidence="8">N-ethylmaleimide-sensitive factor attachment protein gamma</fullName>
    </alternativeName>
</protein>
<dbReference type="STRING" id="158441.A0A226EWY4"/>
<dbReference type="Gene3D" id="1.25.40.10">
    <property type="entry name" value="Tetratricopeptide repeat domain"/>
    <property type="match status" value="1"/>
</dbReference>
<accession>A0A226EWY4</accession>
<dbReference type="GO" id="GO:0016192">
    <property type="term" value="P:vesicle-mediated transport"/>
    <property type="evidence" value="ECO:0007669"/>
    <property type="project" value="UniProtKB-KW"/>
</dbReference>
<dbReference type="OMA" id="RSWFHAA"/>
<name>A0A226EWY4_FOLCA</name>
<evidence type="ECO:0000256" key="7">
    <source>
        <dbReference type="ARBA" id="ARBA00040047"/>
    </source>
</evidence>
<dbReference type="GO" id="GO:0031201">
    <property type="term" value="C:SNARE complex"/>
    <property type="evidence" value="ECO:0007669"/>
    <property type="project" value="TreeGrafter"/>
</dbReference>
<evidence type="ECO:0000256" key="9">
    <source>
        <dbReference type="SAM" id="MobiDB-lite"/>
    </source>
</evidence>
<dbReference type="InterPro" id="IPR000744">
    <property type="entry name" value="NSF_attach"/>
</dbReference>
<dbReference type="GO" id="GO:0005774">
    <property type="term" value="C:vacuolar membrane"/>
    <property type="evidence" value="ECO:0007669"/>
    <property type="project" value="TreeGrafter"/>
</dbReference>
<keyword evidence="3" id="KW-0813">Transport</keyword>
<dbReference type="GO" id="GO:0019905">
    <property type="term" value="F:syntaxin binding"/>
    <property type="evidence" value="ECO:0007669"/>
    <property type="project" value="TreeGrafter"/>
</dbReference>
<reference evidence="10 11" key="1">
    <citation type="submission" date="2015-12" db="EMBL/GenBank/DDBJ databases">
        <title>The genome of Folsomia candida.</title>
        <authorList>
            <person name="Faddeeva A."/>
            <person name="Derks M.F."/>
            <person name="Anvar Y."/>
            <person name="Smit S."/>
            <person name="Van Straalen N."/>
            <person name="Roelofs D."/>
        </authorList>
    </citation>
    <scope>NUCLEOTIDE SEQUENCE [LARGE SCALE GENOMIC DNA]</scope>
    <source>
        <strain evidence="10 11">VU population</strain>
        <tissue evidence="10">Whole body</tissue>
    </source>
</reference>
<dbReference type="OrthoDB" id="26569at2759"/>
<evidence type="ECO:0000256" key="4">
    <source>
        <dbReference type="ARBA" id="ARBA00022892"/>
    </source>
</evidence>
<evidence type="ECO:0000256" key="1">
    <source>
        <dbReference type="ARBA" id="ARBA00004170"/>
    </source>
</evidence>
<keyword evidence="4" id="KW-0931">ER-Golgi transport</keyword>
<evidence type="ECO:0000256" key="6">
    <source>
        <dbReference type="ARBA" id="ARBA00023136"/>
    </source>
</evidence>
<dbReference type="GO" id="GO:0005483">
    <property type="term" value="F:soluble NSF attachment protein activity"/>
    <property type="evidence" value="ECO:0007669"/>
    <property type="project" value="TreeGrafter"/>
</dbReference>
<dbReference type="FunFam" id="1.25.40.10:FF:000477">
    <property type="entry name" value="gamma-soluble NSF attachment protein"/>
    <property type="match status" value="1"/>
</dbReference>
<keyword evidence="5" id="KW-0653">Protein transport</keyword>
<sequence>MAGVNGKKTEEALEHIKTAEKSLKTSLMKWKADYDIAADEYNKAALCYKGIKSYQECKDCFMKAADCYKKNSSLFSAAKCYEQATLVCKELGQLVEIADLSERACIMYQQHGSPDSGALCLEKAAKMIEQQHPDKAVDLYRRGMDVVLTEDRPRQAAEFCGKFSRLLVRLRRFDEAADAIRREISINQQGENLPAIGRLTVALVLVQLAREDYVAAEKAFKEWGNCCEVEEIQTLEMLLRGYDEEDADVARKALNSPFVKHMDVEYSKLARDLRLPSGLAQPASKPDVRENAAPSYKSVAKKEDEERGGGGGGLC</sequence>
<evidence type="ECO:0000256" key="2">
    <source>
        <dbReference type="ARBA" id="ARBA00010050"/>
    </source>
</evidence>
<dbReference type="PANTHER" id="PTHR13768:SF2">
    <property type="entry name" value="GAMMA-SOLUBLE NSF ATTACHMENT PROTEIN"/>
    <property type="match status" value="1"/>
</dbReference>
<dbReference type="SUPFAM" id="SSF48452">
    <property type="entry name" value="TPR-like"/>
    <property type="match status" value="1"/>
</dbReference>
<keyword evidence="11" id="KW-1185">Reference proteome</keyword>
<dbReference type="Pfam" id="PF14938">
    <property type="entry name" value="SNAP"/>
    <property type="match status" value="1"/>
</dbReference>
<organism evidence="10 11">
    <name type="scientific">Folsomia candida</name>
    <name type="common">Springtail</name>
    <dbReference type="NCBI Taxonomy" id="158441"/>
    <lineage>
        <taxon>Eukaryota</taxon>
        <taxon>Metazoa</taxon>
        <taxon>Ecdysozoa</taxon>
        <taxon>Arthropoda</taxon>
        <taxon>Hexapoda</taxon>
        <taxon>Collembola</taxon>
        <taxon>Entomobryomorpha</taxon>
        <taxon>Isotomoidea</taxon>
        <taxon>Isotomidae</taxon>
        <taxon>Proisotominae</taxon>
        <taxon>Folsomia</taxon>
    </lineage>
</organism>
<evidence type="ECO:0000313" key="10">
    <source>
        <dbReference type="EMBL" id="OXA61667.1"/>
    </source>
</evidence>
<comment type="subcellular location">
    <subcellularLocation>
        <location evidence="1">Membrane</location>
        <topology evidence="1">Peripheral membrane protein</topology>
    </subcellularLocation>
</comment>
<comment type="caution">
    <text evidence="10">The sequence shown here is derived from an EMBL/GenBank/DDBJ whole genome shotgun (WGS) entry which is preliminary data.</text>
</comment>
<feature type="region of interest" description="Disordered" evidence="9">
    <location>
        <begin position="278"/>
        <end position="315"/>
    </location>
</feature>
<keyword evidence="6" id="KW-0472">Membrane</keyword>
<dbReference type="GO" id="GO:0006886">
    <property type="term" value="P:intracellular protein transport"/>
    <property type="evidence" value="ECO:0007669"/>
    <property type="project" value="InterPro"/>
</dbReference>
<evidence type="ECO:0000256" key="8">
    <source>
        <dbReference type="ARBA" id="ARBA00042485"/>
    </source>
</evidence>
<dbReference type="PANTHER" id="PTHR13768">
    <property type="entry name" value="SOLUBLE NSF ATTACHMENT PROTEIN SNAP"/>
    <property type="match status" value="1"/>
</dbReference>
<evidence type="ECO:0000256" key="3">
    <source>
        <dbReference type="ARBA" id="ARBA00022448"/>
    </source>
</evidence>
<evidence type="ECO:0000313" key="11">
    <source>
        <dbReference type="Proteomes" id="UP000198287"/>
    </source>
</evidence>
<dbReference type="Proteomes" id="UP000198287">
    <property type="component" value="Unassembled WGS sequence"/>
</dbReference>
<dbReference type="EMBL" id="LNIX01000001">
    <property type="protein sequence ID" value="OXA61667.1"/>
    <property type="molecule type" value="Genomic_DNA"/>
</dbReference>
<comment type="similarity">
    <text evidence="2">Belongs to the SNAP family.</text>
</comment>
<gene>
    <name evidence="10" type="ORF">Fcan01_03643</name>
</gene>
<dbReference type="AlphaFoldDB" id="A0A226EWY4"/>
<evidence type="ECO:0000256" key="5">
    <source>
        <dbReference type="ARBA" id="ARBA00022927"/>
    </source>
</evidence>